<evidence type="ECO:0000313" key="3">
    <source>
        <dbReference type="EMBL" id="KAF6130864.1"/>
    </source>
</evidence>
<proteinExistence type="predicted"/>
<gene>
    <name evidence="3" type="ORF">HJG60_007834</name>
</gene>
<name>A0A834EVM5_9CHIR</name>
<dbReference type="AlphaFoldDB" id="A0A834EVM5"/>
<dbReference type="InterPro" id="IPR039139">
    <property type="entry name" value="CCDC170-like"/>
</dbReference>
<dbReference type="PANTHER" id="PTHR18863:SF5">
    <property type="entry name" value="TESTIS EXPRESSED GENE 21"/>
    <property type="match status" value="1"/>
</dbReference>
<organism evidence="3 4">
    <name type="scientific">Phyllostomus discolor</name>
    <name type="common">pale spear-nosed bat</name>
    <dbReference type="NCBI Taxonomy" id="89673"/>
    <lineage>
        <taxon>Eukaryota</taxon>
        <taxon>Metazoa</taxon>
        <taxon>Chordata</taxon>
        <taxon>Craniata</taxon>
        <taxon>Vertebrata</taxon>
        <taxon>Euteleostomi</taxon>
        <taxon>Mammalia</taxon>
        <taxon>Eutheria</taxon>
        <taxon>Laurasiatheria</taxon>
        <taxon>Chiroptera</taxon>
        <taxon>Yangochiroptera</taxon>
        <taxon>Phyllostomidae</taxon>
        <taxon>Phyllostominae</taxon>
        <taxon>Phyllostomus</taxon>
    </lineage>
</organism>
<feature type="compositionally biased region" description="Polar residues" evidence="2">
    <location>
        <begin position="68"/>
        <end position="79"/>
    </location>
</feature>
<evidence type="ECO:0000313" key="4">
    <source>
        <dbReference type="Proteomes" id="UP000664940"/>
    </source>
</evidence>
<keyword evidence="1" id="KW-0175">Coiled coil</keyword>
<dbReference type="EMBL" id="JABVXQ010000001">
    <property type="protein sequence ID" value="KAF6130864.1"/>
    <property type="molecule type" value="Genomic_DNA"/>
</dbReference>
<evidence type="ECO:0000256" key="1">
    <source>
        <dbReference type="SAM" id="Coils"/>
    </source>
</evidence>
<reference evidence="3 4" key="1">
    <citation type="journal article" date="2020" name="Nature">
        <title>Six reference-quality genomes reveal evolution of bat adaptations.</title>
        <authorList>
            <person name="Jebb D."/>
            <person name="Huang Z."/>
            <person name="Pippel M."/>
            <person name="Hughes G.M."/>
            <person name="Lavrichenko K."/>
            <person name="Devanna P."/>
            <person name="Winkler S."/>
            <person name="Jermiin L.S."/>
            <person name="Skirmuntt E.C."/>
            <person name="Katzourakis A."/>
            <person name="Burkitt-Gray L."/>
            <person name="Ray D.A."/>
            <person name="Sullivan K.A.M."/>
            <person name="Roscito J.G."/>
            <person name="Kirilenko B.M."/>
            <person name="Davalos L.M."/>
            <person name="Corthals A.P."/>
            <person name="Power M.L."/>
            <person name="Jones G."/>
            <person name="Ransome R.D."/>
            <person name="Dechmann D.K.N."/>
            <person name="Locatelli A.G."/>
            <person name="Puechmaille S.J."/>
            <person name="Fedrigo O."/>
            <person name="Jarvis E.D."/>
            <person name="Hiller M."/>
            <person name="Vernes S.C."/>
            <person name="Myers E.W."/>
            <person name="Teeling E.C."/>
        </authorList>
    </citation>
    <scope>NUCLEOTIDE SEQUENCE [LARGE SCALE GENOMIC DNA]</scope>
    <source>
        <strain evidence="3">Bat1K_MPI-CBG_1</strain>
    </source>
</reference>
<accession>A0A834EVM5</accession>
<feature type="region of interest" description="Disordered" evidence="2">
    <location>
        <begin position="57"/>
        <end position="79"/>
    </location>
</feature>
<dbReference type="Proteomes" id="UP000664940">
    <property type="component" value="Unassembled WGS sequence"/>
</dbReference>
<feature type="coiled-coil region" evidence="1">
    <location>
        <begin position="226"/>
        <end position="253"/>
    </location>
</feature>
<sequence length="336" mass="38295">MNTKGQEDTAGSFMIKDKGKAILVKNCERDDNIFHSEGPKDGQKIWDKCQQDLIHTEKQKHNLDRPPYSSSWEAKTAQSHSQKFLGQLATLLSDSVAPVPATEEAVKERIQEIGANEQSWKSRTEGLQQEIQILTKQLEQVHQHREESSQPEEKCGEQKRPLKRLEGKIAINDFFQERLDLGRNKENSRPKNSIIDGNSKMFKQLEKDNKQQTLLNIKQNLQIATTQRLEGEIQELQKQLSDLKLSNKNMKTQLTRVNILKDKTLQKLRQSLIKVEAMRGKAVMKTGNLKTPLDSAKQEASWDKDKARQMVDAVTPELCTAKSTLEDVSGRPQEAC</sequence>
<protein>
    <submittedName>
        <fullName evidence="3">Uncharacterized protein</fullName>
    </submittedName>
</protein>
<feature type="compositionally biased region" description="Basic and acidic residues" evidence="2">
    <location>
        <begin position="139"/>
        <end position="161"/>
    </location>
</feature>
<evidence type="ECO:0000256" key="2">
    <source>
        <dbReference type="SAM" id="MobiDB-lite"/>
    </source>
</evidence>
<dbReference type="PANTHER" id="PTHR18863">
    <property type="entry name" value="TSEC-2-RELATED"/>
    <property type="match status" value="1"/>
</dbReference>
<feature type="region of interest" description="Disordered" evidence="2">
    <location>
        <begin position="138"/>
        <end position="161"/>
    </location>
</feature>
<comment type="caution">
    <text evidence="3">The sequence shown here is derived from an EMBL/GenBank/DDBJ whole genome shotgun (WGS) entry which is preliminary data.</text>
</comment>